<proteinExistence type="predicted"/>
<gene>
    <name evidence="1" type="ORF">QO005_002058</name>
</gene>
<dbReference type="RefSeq" id="WP_307157909.1">
    <property type="nucleotide sequence ID" value="NZ_JAUSWH010000005.1"/>
</dbReference>
<protein>
    <submittedName>
        <fullName evidence="1">CRISPR system Cascade subunit CasA</fullName>
    </submittedName>
</protein>
<sequence length="549" mass="59546">MSVFNLLRDPWIPVVTACGRMREIAPAGLTEGIGGDAIVDLAWPRADFRAAGMEFLVGLLTTVFCPEGNSAWARWWNAPPSPQVLAEGFAAFERAFDLDGEGPRFLQDGGDLGTETSPVSGLLIEQPGANTEKNNADLFVKRGGVTVLSRKAAAIALYALQSFAPSGGAGHRTGLRGGGPLTTLVLPPQADAGRQTLWHLLWLNVVPLFDMDAVGAPLDKPQKTFPWLGPTRISDKGGVETTFNDMHPAQCFWGMPRRIRLDFEPNRDGLPCALTGIVDDVILRSYRTRPYGVNYQAVPHPLTPFYRVKPGSEPLPVHPQPGSISYRNWPNFTQSRADGTREPAQCVRVAGARIKGQTRLRLCGYDMDNMKARGFVEAEMPLFFCSSQQKQTRLEGLVAALVEAASEVSRLMLSQMKAARGGDGAELDVIRESFWAETEGAFFALLASAVARFEARHEAEEDTETAASLASEWLENTLRPAALAIFDRHVRADAVMVNANDLNAMRALVLARSLLASALHGAGPSGKSLYKSLGLMAPEPKRTAKGGRK</sequence>
<evidence type="ECO:0000313" key="1">
    <source>
        <dbReference type="EMBL" id="MDQ0455718.1"/>
    </source>
</evidence>
<dbReference type="Proteomes" id="UP001235269">
    <property type="component" value="Unassembled WGS sequence"/>
</dbReference>
<comment type="caution">
    <text evidence="1">The sequence shown here is derived from an EMBL/GenBank/DDBJ whole genome shotgun (WGS) entry which is preliminary data.</text>
</comment>
<evidence type="ECO:0000313" key="2">
    <source>
        <dbReference type="Proteomes" id="UP001235269"/>
    </source>
</evidence>
<keyword evidence="2" id="KW-1185">Reference proteome</keyword>
<reference evidence="1 2" key="1">
    <citation type="submission" date="2023-07" db="EMBL/GenBank/DDBJ databases">
        <title>Genomic Encyclopedia of Type Strains, Phase IV (KMG-IV): sequencing the most valuable type-strain genomes for metagenomic binning, comparative biology and taxonomic classification.</title>
        <authorList>
            <person name="Goeker M."/>
        </authorList>
    </citation>
    <scope>NUCLEOTIDE SEQUENCE [LARGE SCALE GENOMIC DNA]</scope>
    <source>
        <strain evidence="1 2">DSM 100301</strain>
    </source>
</reference>
<dbReference type="InterPro" id="IPR013381">
    <property type="entry name" value="CRISPR-assoc_prot_Cse1"/>
</dbReference>
<dbReference type="EMBL" id="JAUSWH010000005">
    <property type="protein sequence ID" value="MDQ0455718.1"/>
    <property type="molecule type" value="Genomic_DNA"/>
</dbReference>
<dbReference type="NCBIfam" id="TIGR02547">
    <property type="entry name" value="casA_cse1"/>
    <property type="match status" value="1"/>
</dbReference>
<organism evidence="1 2">
    <name type="scientific">Rhizobium paknamense</name>
    <dbReference type="NCBI Taxonomy" id="1206817"/>
    <lineage>
        <taxon>Bacteria</taxon>
        <taxon>Pseudomonadati</taxon>
        <taxon>Pseudomonadota</taxon>
        <taxon>Alphaproteobacteria</taxon>
        <taxon>Hyphomicrobiales</taxon>
        <taxon>Rhizobiaceae</taxon>
        <taxon>Rhizobium/Agrobacterium group</taxon>
        <taxon>Rhizobium</taxon>
    </lineage>
</organism>
<dbReference type="Pfam" id="PF09481">
    <property type="entry name" value="CRISPR_Cse1"/>
    <property type="match status" value="1"/>
</dbReference>
<dbReference type="CDD" id="cd09729">
    <property type="entry name" value="Cse1_I-E"/>
    <property type="match status" value="1"/>
</dbReference>
<accession>A0ABU0IBV6</accession>
<name>A0ABU0IBV6_9HYPH</name>